<name>A0A0R3PIV4_ANGCS</name>
<evidence type="ECO:0000313" key="2">
    <source>
        <dbReference type="Proteomes" id="UP000267027"/>
    </source>
</evidence>
<reference evidence="1 2" key="2">
    <citation type="submission" date="2018-11" db="EMBL/GenBank/DDBJ databases">
        <authorList>
            <consortium name="Pathogen Informatics"/>
        </authorList>
    </citation>
    <scope>NUCLEOTIDE SEQUENCE [LARGE SCALE GENOMIC DNA]</scope>
    <source>
        <strain evidence="1 2">Costa Rica</strain>
    </source>
</reference>
<keyword evidence="2" id="KW-1185">Reference proteome</keyword>
<proteinExistence type="predicted"/>
<reference evidence="3" key="1">
    <citation type="submission" date="2017-02" db="UniProtKB">
        <authorList>
            <consortium name="WormBaseParasite"/>
        </authorList>
    </citation>
    <scope>IDENTIFICATION</scope>
</reference>
<accession>A0A0R3PIV4</accession>
<dbReference type="EMBL" id="UYYA01003811">
    <property type="protein sequence ID" value="VDM55899.1"/>
    <property type="molecule type" value="Genomic_DNA"/>
</dbReference>
<gene>
    <name evidence="1" type="ORF">ACOC_LOCUS4314</name>
</gene>
<dbReference type="WBParaSite" id="ACOC_0000431301-mRNA-1">
    <property type="protein sequence ID" value="ACOC_0000431301-mRNA-1"/>
    <property type="gene ID" value="ACOC_0000431301"/>
</dbReference>
<sequence length="80" mass="9344">MTRRRAVPRTSVIREVGRVERAKLEKLAESAFASTRVWPATSIQSNSKQPERIGLLRLKEEMWINISIDNLRRLRTDIKL</sequence>
<organism evidence="3">
    <name type="scientific">Angiostrongylus costaricensis</name>
    <name type="common">Nematode worm</name>
    <dbReference type="NCBI Taxonomy" id="334426"/>
    <lineage>
        <taxon>Eukaryota</taxon>
        <taxon>Metazoa</taxon>
        <taxon>Ecdysozoa</taxon>
        <taxon>Nematoda</taxon>
        <taxon>Chromadorea</taxon>
        <taxon>Rhabditida</taxon>
        <taxon>Rhabditina</taxon>
        <taxon>Rhabditomorpha</taxon>
        <taxon>Strongyloidea</taxon>
        <taxon>Metastrongylidae</taxon>
        <taxon>Angiostrongylus</taxon>
    </lineage>
</organism>
<dbReference type="AlphaFoldDB" id="A0A0R3PIV4"/>
<dbReference type="Proteomes" id="UP000267027">
    <property type="component" value="Unassembled WGS sequence"/>
</dbReference>
<evidence type="ECO:0000313" key="1">
    <source>
        <dbReference type="EMBL" id="VDM55899.1"/>
    </source>
</evidence>
<evidence type="ECO:0000313" key="3">
    <source>
        <dbReference type="WBParaSite" id="ACOC_0000431301-mRNA-1"/>
    </source>
</evidence>
<protein>
    <submittedName>
        <fullName evidence="1 3">Uncharacterized protein</fullName>
    </submittedName>
</protein>